<keyword evidence="5" id="KW-1185">Reference proteome</keyword>
<evidence type="ECO:0000256" key="3">
    <source>
        <dbReference type="SAM" id="SignalP"/>
    </source>
</evidence>
<dbReference type="PANTHER" id="PTHR36845">
    <property type="entry name" value="HYDROLASE, PUTATIVE (AFU_ORTHOLOGUE AFUA_7G05090)-RELATED"/>
    <property type="match status" value="1"/>
</dbReference>
<feature type="chain" id="PRO_5046736314" evidence="3">
    <location>
        <begin position="22"/>
        <end position="408"/>
    </location>
</feature>
<accession>A0ABR7X030</accession>
<comment type="similarity">
    <text evidence="2">Belongs to the glycosyl hydrolase 88 family.</text>
</comment>
<dbReference type="PANTHER" id="PTHR36845:SF1">
    <property type="entry name" value="HYDROLASE, PUTATIVE (AFU_ORTHOLOGUE AFUA_7G05090)-RELATED"/>
    <property type="match status" value="1"/>
</dbReference>
<dbReference type="RefSeq" id="WP_191173855.1">
    <property type="nucleotide sequence ID" value="NZ_JACWMW010000001.1"/>
</dbReference>
<dbReference type="InterPro" id="IPR012341">
    <property type="entry name" value="6hp_glycosidase-like_sf"/>
</dbReference>
<keyword evidence="1 4" id="KW-0378">Hydrolase</keyword>
<reference evidence="4 5" key="1">
    <citation type="submission" date="2020-09" db="EMBL/GenBank/DDBJ databases">
        <title>Novel species of Mucilaginibacter isolated from a glacier on the Tibetan Plateau.</title>
        <authorList>
            <person name="Liu Q."/>
            <person name="Xin Y.-H."/>
        </authorList>
    </citation>
    <scope>NUCLEOTIDE SEQUENCE [LARGE SCALE GENOMIC DNA]</scope>
    <source>
        <strain evidence="4 5">CGMCC 1.13878</strain>
    </source>
</reference>
<evidence type="ECO:0000313" key="5">
    <source>
        <dbReference type="Proteomes" id="UP000618754"/>
    </source>
</evidence>
<feature type="signal peptide" evidence="3">
    <location>
        <begin position="1"/>
        <end position="21"/>
    </location>
</feature>
<dbReference type="Proteomes" id="UP000618754">
    <property type="component" value="Unassembled WGS sequence"/>
</dbReference>
<protein>
    <submittedName>
        <fullName evidence="4">Glycoside hydrolase family 88 protein</fullName>
    </submittedName>
</protein>
<evidence type="ECO:0000313" key="4">
    <source>
        <dbReference type="EMBL" id="MBD1383946.1"/>
    </source>
</evidence>
<dbReference type="Gene3D" id="1.50.10.10">
    <property type="match status" value="1"/>
</dbReference>
<evidence type="ECO:0000256" key="1">
    <source>
        <dbReference type="ARBA" id="ARBA00022801"/>
    </source>
</evidence>
<dbReference type="GO" id="GO:0016787">
    <property type="term" value="F:hydrolase activity"/>
    <property type="evidence" value="ECO:0007669"/>
    <property type="project" value="UniProtKB-KW"/>
</dbReference>
<proteinExistence type="inferred from homology"/>
<dbReference type="Pfam" id="PF07470">
    <property type="entry name" value="Glyco_hydro_88"/>
    <property type="match status" value="1"/>
</dbReference>
<sequence>MRIKSILPVLLLNAFTLGAYAQNIAPKAFKFAERQTRLLLTETEKTKKELNKPELLSPRTLDAKGNLLIVSPNDWCSGFFAGNLWFLYEYTGDNFWQEQSEPYTAIMELEKTNGGTHDLGFMVYNSVGNAYRLTHKQKYKESIIQAARSLITRFNPTIGCIKSWDHVKQWQFPVIIDNMMNLELLFEATRLSGDSSFYKVAVTHANTTLKNHFRADNSSYHVLNYDQQTGRVLDKKTAQGFADSSAWARGQAWGLYGYTMCYRETHNKAYLDQAEKIARYIFGNPQMPADLVPYWDYDAAKLGNQPRDASAAAIAASALYELSTYSKNGKTYKTTADKILNSLANHYQPQPDSARGFLLLHSTGHKPANSEIDVPIIYADYYYLEALLRQKRLADKKPVINVAGTLKN</sequence>
<dbReference type="InterPro" id="IPR008928">
    <property type="entry name" value="6-hairpin_glycosidase_sf"/>
</dbReference>
<organism evidence="4 5">
    <name type="scientific">Mucilaginibacter rigui</name>
    <dbReference type="NCBI Taxonomy" id="534635"/>
    <lineage>
        <taxon>Bacteria</taxon>
        <taxon>Pseudomonadati</taxon>
        <taxon>Bacteroidota</taxon>
        <taxon>Sphingobacteriia</taxon>
        <taxon>Sphingobacteriales</taxon>
        <taxon>Sphingobacteriaceae</taxon>
        <taxon>Mucilaginibacter</taxon>
    </lineage>
</organism>
<comment type="caution">
    <text evidence="4">The sequence shown here is derived from an EMBL/GenBank/DDBJ whole genome shotgun (WGS) entry which is preliminary data.</text>
</comment>
<dbReference type="InterPro" id="IPR010905">
    <property type="entry name" value="Glyco_hydro_88"/>
</dbReference>
<name>A0ABR7X030_9SPHI</name>
<dbReference type="InterPro" id="IPR052369">
    <property type="entry name" value="UG_Glycosaminoglycan_Hydrolase"/>
</dbReference>
<dbReference type="EMBL" id="JACWMW010000001">
    <property type="protein sequence ID" value="MBD1383946.1"/>
    <property type="molecule type" value="Genomic_DNA"/>
</dbReference>
<dbReference type="SUPFAM" id="SSF48208">
    <property type="entry name" value="Six-hairpin glycosidases"/>
    <property type="match status" value="1"/>
</dbReference>
<keyword evidence="3" id="KW-0732">Signal</keyword>
<gene>
    <name evidence="4" type="ORF">IDJ75_01545</name>
</gene>
<evidence type="ECO:0000256" key="2">
    <source>
        <dbReference type="ARBA" id="ARBA00038358"/>
    </source>
</evidence>